<dbReference type="InterPro" id="IPR011680">
    <property type="entry name" value="FEZ"/>
</dbReference>
<feature type="compositionally biased region" description="Basic and acidic residues" evidence="4">
    <location>
        <begin position="213"/>
        <end position="224"/>
    </location>
</feature>
<evidence type="ECO:0000313" key="6">
    <source>
        <dbReference type="Proteomes" id="UP000285301"/>
    </source>
</evidence>
<dbReference type="STRING" id="1965070.A0A3S3P178"/>
<keyword evidence="6" id="KW-1185">Reference proteome</keyword>
<sequence>MSIELSVEAPLAKTEDFPDFGDYQSCDDFNNRNNSKNCGTNGETVDNSGFADITFKDTISGSLEDLVNTFDEKITNCFRNYDDDVEKLAPVQVRTQEDLINECQMWWTLTGNFGNVLPIDWSKTYARKLQLPALNLNEQRNGDQNRTNANDLLLDSNIDEEELEELAKDLDLHSLILHSLQQEPIFTAEQVLEEIDEIMQEASPTDSNASEVIEEKSPKAGKKKNDEVRDLMYEEKLRSLTIAQLNELYIELETMIQAHSETLIQELALRDELEFEKELKNTFISLLLGIQNKRRQHHIDRKKGRGSNEPKYLTTVIPYNPLNGPPDVATLQVLIKILKAVNEDSPTVPTLLTDFILKVLCPT</sequence>
<dbReference type="PANTHER" id="PTHR12394:SF12">
    <property type="entry name" value="LD08195P"/>
    <property type="match status" value="1"/>
</dbReference>
<keyword evidence="2" id="KW-0597">Phosphoprotein</keyword>
<dbReference type="OrthoDB" id="7959977at2759"/>
<dbReference type="Proteomes" id="UP000285301">
    <property type="component" value="Unassembled WGS sequence"/>
</dbReference>
<dbReference type="GO" id="GO:0030424">
    <property type="term" value="C:axon"/>
    <property type="evidence" value="ECO:0007669"/>
    <property type="project" value="TreeGrafter"/>
</dbReference>
<evidence type="ECO:0000313" key="5">
    <source>
        <dbReference type="EMBL" id="RWS09856.1"/>
    </source>
</evidence>
<evidence type="ECO:0000256" key="1">
    <source>
        <dbReference type="ARBA" id="ARBA00006788"/>
    </source>
</evidence>
<keyword evidence="3" id="KW-0175">Coiled coil</keyword>
<organism evidence="5 6">
    <name type="scientific">Dinothrombium tinctorium</name>
    <dbReference type="NCBI Taxonomy" id="1965070"/>
    <lineage>
        <taxon>Eukaryota</taxon>
        <taxon>Metazoa</taxon>
        <taxon>Ecdysozoa</taxon>
        <taxon>Arthropoda</taxon>
        <taxon>Chelicerata</taxon>
        <taxon>Arachnida</taxon>
        <taxon>Acari</taxon>
        <taxon>Acariformes</taxon>
        <taxon>Trombidiformes</taxon>
        <taxon>Prostigmata</taxon>
        <taxon>Anystina</taxon>
        <taxon>Parasitengona</taxon>
        <taxon>Trombidioidea</taxon>
        <taxon>Trombidiidae</taxon>
        <taxon>Dinothrombium</taxon>
    </lineage>
</organism>
<proteinExistence type="inferred from homology"/>
<comment type="similarity">
    <text evidence="1">Belongs to the zygin family.</text>
</comment>
<evidence type="ECO:0000256" key="4">
    <source>
        <dbReference type="SAM" id="MobiDB-lite"/>
    </source>
</evidence>
<accession>A0A3S3P178</accession>
<gene>
    <name evidence="5" type="ORF">B4U79_09124</name>
</gene>
<dbReference type="AlphaFoldDB" id="A0A3S3P178"/>
<reference evidence="5 6" key="1">
    <citation type="journal article" date="2018" name="Gigascience">
        <title>Genomes of trombidid mites reveal novel predicted allergens and laterally-transferred genes associated with secondary metabolism.</title>
        <authorList>
            <person name="Dong X."/>
            <person name="Chaisiri K."/>
            <person name="Xia D."/>
            <person name="Armstrong S.D."/>
            <person name="Fang Y."/>
            <person name="Donnelly M.J."/>
            <person name="Kadowaki T."/>
            <person name="McGarry J.W."/>
            <person name="Darby A.C."/>
            <person name="Makepeace B.L."/>
        </authorList>
    </citation>
    <scope>NUCLEOTIDE SEQUENCE [LARGE SCALE GENOMIC DNA]</scope>
    <source>
        <strain evidence="5">UoL-WK</strain>
    </source>
</reference>
<evidence type="ECO:0000256" key="2">
    <source>
        <dbReference type="ARBA" id="ARBA00022553"/>
    </source>
</evidence>
<protein>
    <submittedName>
        <fullName evidence="5">Fasciculation and elongation protein zeta-2-like protein</fullName>
    </submittedName>
</protein>
<dbReference type="PANTHER" id="PTHR12394">
    <property type="entry name" value="ZYGIN"/>
    <property type="match status" value="1"/>
</dbReference>
<dbReference type="GO" id="GO:0005737">
    <property type="term" value="C:cytoplasm"/>
    <property type="evidence" value="ECO:0007669"/>
    <property type="project" value="TreeGrafter"/>
</dbReference>
<name>A0A3S3P178_9ACAR</name>
<evidence type="ECO:0000256" key="3">
    <source>
        <dbReference type="ARBA" id="ARBA00023054"/>
    </source>
</evidence>
<dbReference type="EMBL" id="NCKU01002314">
    <property type="protein sequence ID" value="RWS09856.1"/>
    <property type="molecule type" value="Genomic_DNA"/>
</dbReference>
<comment type="caution">
    <text evidence="5">The sequence shown here is derived from an EMBL/GenBank/DDBJ whole genome shotgun (WGS) entry which is preliminary data.</text>
</comment>
<feature type="region of interest" description="Disordered" evidence="4">
    <location>
        <begin position="201"/>
        <end position="224"/>
    </location>
</feature>
<dbReference type="Pfam" id="PF07763">
    <property type="entry name" value="FEZ"/>
    <property type="match status" value="1"/>
</dbReference>